<sequence length="155" mass="17773">MISKKNNLQVISRPPQSSDLTVEQISTKTVYIHTTDSQENELSLLVFDLFRAHITDVVKKKLQENNNDLVVISGRLTFMTNGRSGKTKKENLKCAKLHIVYRSEDSEIYHDKILDNKTNEANKNNPDIDSGDSNENEEDFEDKENDNAMIKENED</sequence>
<reference evidence="1" key="1">
    <citation type="submission" date="2021-06" db="EMBL/GenBank/DDBJ databases">
        <authorList>
            <person name="Kallberg Y."/>
            <person name="Tangrot J."/>
            <person name="Rosling A."/>
        </authorList>
    </citation>
    <scope>NUCLEOTIDE SEQUENCE</scope>
    <source>
        <strain evidence="1">AU212A</strain>
    </source>
</reference>
<dbReference type="EMBL" id="CAJVPM010005732">
    <property type="protein sequence ID" value="CAG8527358.1"/>
    <property type="molecule type" value="Genomic_DNA"/>
</dbReference>
<name>A0ACA9LG10_9GLOM</name>
<gene>
    <name evidence="1" type="ORF">SCALOS_LOCUS4312</name>
</gene>
<keyword evidence="2" id="KW-1185">Reference proteome</keyword>
<feature type="non-terminal residue" evidence="1">
    <location>
        <position position="155"/>
    </location>
</feature>
<organism evidence="1 2">
    <name type="scientific">Scutellospora calospora</name>
    <dbReference type="NCBI Taxonomy" id="85575"/>
    <lineage>
        <taxon>Eukaryota</taxon>
        <taxon>Fungi</taxon>
        <taxon>Fungi incertae sedis</taxon>
        <taxon>Mucoromycota</taxon>
        <taxon>Glomeromycotina</taxon>
        <taxon>Glomeromycetes</taxon>
        <taxon>Diversisporales</taxon>
        <taxon>Gigasporaceae</taxon>
        <taxon>Scutellospora</taxon>
    </lineage>
</organism>
<accession>A0ACA9LG10</accession>
<comment type="caution">
    <text evidence="1">The sequence shown here is derived from an EMBL/GenBank/DDBJ whole genome shotgun (WGS) entry which is preliminary data.</text>
</comment>
<protein>
    <submittedName>
        <fullName evidence="1">4883_t:CDS:1</fullName>
    </submittedName>
</protein>
<evidence type="ECO:0000313" key="1">
    <source>
        <dbReference type="EMBL" id="CAG8527358.1"/>
    </source>
</evidence>
<evidence type="ECO:0000313" key="2">
    <source>
        <dbReference type="Proteomes" id="UP000789860"/>
    </source>
</evidence>
<dbReference type="Proteomes" id="UP000789860">
    <property type="component" value="Unassembled WGS sequence"/>
</dbReference>
<proteinExistence type="predicted"/>